<keyword evidence="2" id="KW-1185">Reference proteome</keyword>
<name>A0A1B4V838_9GAMM</name>
<accession>A0A1B4V838</accession>
<dbReference type="KEGG" id="sva:SVA_0985"/>
<dbReference type="EMBL" id="AP014936">
    <property type="protein sequence ID" value="BAU47564.1"/>
    <property type="molecule type" value="Genomic_DNA"/>
</dbReference>
<dbReference type="Proteomes" id="UP000218899">
    <property type="component" value="Chromosome"/>
</dbReference>
<organism evidence="1 2">
    <name type="scientific">Sulfurifustis variabilis</name>
    <dbReference type="NCBI Taxonomy" id="1675686"/>
    <lineage>
        <taxon>Bacteria</taxon>
        <taxon>Pseudomonadati</taxon>
        <taxon>Pseudomonadota</taxon>
        <taxon>Gammaproteobacteria</taxon>
        <taxon>Acidiferrobacterales</taxon>
        <taxon>Acidiferrobacteraceae</taxon>
        <taxon>Sulfurifustis</taxon>
    </lineage>
</organism>
<protein>
    <submittedName>
        <fullName evidence="1">Uncharacterized protein</fullName>
    </submittedName>
</protein>
<gene>
    <name evidence="1" type="ORF">SVA_0985</name>
</gene>
<proteinExistence type="predicted"/>
<sequence>MSEKFKGPFGSCCKDLSDAMKQPPSSFFFVEKNQVLYLTVGYVQTEKGPGWFDQAVIFCPFCGKQLQSREEIAKKAARG</sequence>
<evidence type="ECO:0000313" key="1">
    <source>
        <dbReference type="EMBL" id="BAU47564.1"/>
    </source>
</evidence>
<reference evidence="1 2" key="1">
    <citation type="submission" date="2015-08" db="EMBL/GenBank/DDBJ databases">
        <title>Complete genome sequence of Sulfurifustis variabilis.</title>
        <authorList>
            <person name="Miura A."/>
            <person name="Kojima H."/>
            <person name="Fukui M."/>
        </authorList>
    </citation>
    <scope>NUCLEOTIDE SEQUENCE [LARGE SCALE GENOMIC DNA]</scope>
    <source>
        <strain evidence="2">skN76</strain>
    </source>
</reference>
<evidence type="ECO:0000313" key="2">
    <source>
        <dbReference type="Proteomes" id="UP000218899"/>
    </source>
</evidence>
<dbReference type="AlphaFoldDB" id="A0A1B4V838"/>